<evidence type="ECO:0000256" key="14">
    <source>
        <dbReference type="ARBA" id="ARBA00023075"/>
    </source>
</evidence>
<reference evidence="21" key="1">
    <citation type="submission" date="2021-11" db="EMBL/GenBank/DDBJ databases">
        <authorList>
            <person name="Ge X.-Y."/>
            <person name="Peng L."/>
            <person name="Sun C.-H."/>
            <person name="Wang B.-X."/>
        </authorList>
    </citation>
    <scope>NUCLEOTIDE SEQUENCE</scope>
</reference>
<evidence type="ECO:0000256" key="2">
    <source>
        <dbReference type="ARBA" id="ARBA00004448"/>
    </source>
</evidence>
<keyword evidence="16 18" id="KW-0472">Membrane</keyword>
<dbReference type="PANTHER" id="PTHR46552">
    <property type="entry name" value="NADH-UBIQUINONE OXIDOREDUCTASE CHAIN 2"/>
    <property type="match status" value="1"/>
</dbReference>
<keyword evidence="6" id="KW-0813">Transport</keyword>
<gene>
    <name evidence="21" type="primary">ND2</name>
</gene>
<keyword evidence="8 18" id="KW-0812">Transmembrane</keyword>
<dbReference type="AlphaFoldDB" id="A0A9E8LP46"/>
<evidence type="ECO:0000256" key="5">
    <source>
        <dbReference type="ARBA" id="ARBA00021008"/>
    </source>
</evidence>
<feature type="domain" description="NADH:quinone oxidoreductase/Mrp antiporter transmembrane" evidence="20">
    <location>
        <begin position="23"/>
        <end position="281"/>
    </location>
</feature>
<dbReference type="EC" id="7.1.1.2" evidence="4 18"/>
<comment type="catalytic activity">
    <reaction evidence="17 18">
        <text>a ubiquinone + NADH + 5 H(+)(in) = a ubiquinol + NAD(+) + 4 H(+)(out)</text>
        <dbReference type="Rhea" id="RHEA:29091"/>
        <dbReference type="Rhea" id="RHEA-COMP:9565"/>
        <dbReference type="Rhea" id="RHEA-COMP:9566"/>
        <dbReference type="ChEBI" id="CHEBI:15378"/>
        <dbReference type="ChEBI" id="CHEBI:16389"/>
        <dbReference type="ChEBI" id="CHEBI:17976"/>
        <dbReference type="ChEBI" id="CHEBI:57540"/>
        <dbReference type="ChEBI" id="CHEBI:57945"/>
        <dbReference type="EC" id="7.1.1.2"/>
    </reaction>
</comment>
<feature type="transmembrane region" description="Helical" evidence="18">
    <location>
        <begin position="58"/>
        <end position="76"/>
    </location>
</feature>
<dbReference type="InterPro" id="IPR050175">
    <property type="entry name" value="Complex_I_Subunit_2"/>
</dbReference>
<protein>
    <recommendedName>
        <fullName evidence="5 18">NADH-ubiquinone oxidoreductase chain 2</fullName>
        <ecNumber evidence="4 18">7.1.1.2</ecNumber>
    </recommendedName>
</protein>
<comment type="subcellular location">
    <subcellularLocation>
        <location evidence="2 18">Mitochondrion inner membrane</location>
        <topology evidence="2 18">Multi-pass membrane protein</topology>
    </subcellularLocation>
</comment>
<sequence>MMLNKMLFFTLFIFAIMYAISTNSLINCWMSMEVNLICFIYIIHMNNNIMKSEISMKYFLINSISSMNFLFLYLYYNINWNTWENLISIKLFYFIMNMILLMKLGMAPFHFWFPSISEGLSWLNMLILSTLQKIIPMMIIFFNVSFLMMLFSLLLSSFVGSWGGLNQTSLRKILAYSSINHMSWMTINLIYNFQIWKLYFILYSFHNLIIMYLLHYLNFNNIYNYFFMKNNNYLKIIFFLNFLSLGGLPPFLGFMMKWITIKMILFKMNMLIFILIMNSLISLYYYVQITYSSMFLNSYFIMNNLFYLKNKSSMINIIITSTISLNLIFIIFY</sequence>
<evidence type="ECO:0000256" key="17">
    <source>
        <dbReference type="ARBA" id="ARBA00049551"/>
    </source>
</evidence>
<keyword evidence="14 18" id="KW-0830">Ubiquinone</keyword>
<feature type="chain" id="PRO_5039690387" description="NADH-ubiquinone oxidoreductase chain 2" evidence="19">
    <location>
        <begin position="22"/>
        <end position="333"/>
    </location>
</feature>
<feature type="transmembrane region" description="Helical" evidence="18">
    <location>
        <begin position="198"/>
        <end position="216"/>
    </location>
</feature>
<keyword evidence="10 18" id="KW-1278">Translocase</keyword>
<keyword evidence="7 18" id="KW-0679">Respiratory chain</keyword>
<feature type="transmembrane region" description="Helical" evidence="18">
    <location>
        <begin position="134"/>
        <end position="153"/>
    </location>
</feature>
<evidence type="ECO:0000256" key="18">
    <source>
        <dbReference type="RuleBase" id="RU003403"/>
    </source>
</evidence>
<dbReference type="PANTHER" id="PTHR46552:SF1">
    <property type="entry name" value="NADH-UBIQUINONE OXIDOREDUCTASE CHAIN 2"/>
    <property type="match status" value="1"/>
</dbReference>
<dbReference type="EMBL" id="OL678038">
    <property type="protein sequence ID" value="UZZ44221.1"/>
    <property type="molecule type" value="Genomic_DNA"/>
</dbReference>
<keyword evidence="9 18" id="KW-0999">Mitochondrion inner membrane</keyword>
<evidence type="ECO:0000256" key="7">
    <source>
        <dbReference type="ARBA" id="ARBA00022660"/>
    </source>
</evidence>
<dbReference type="GO" id="GO:0005743">
    <property type="term" value="C:mitochondrial inner membrane"/>
    <property type="evidence" value="ECO:0007669"/>
    <property type="project" value="UniProtKB-SubCell"/>
</dbReference>
<dbReference type="InterPro" id="IPR001750">
    <property type="entry name" value="ND/Mrp_TM"/>
</dbReference>
<feature type="transmembrane region" description="Helical" evidence="18">
    <location>
        <begin position="313"/>
        <end position="332"/>
    </location>
</feature>
<evidence type="ECO:0000256" key="15">
    <source>
        <dbReference type="ARBA" id="ARBA00023128"/>
    </source>
</evidence>
<feature type="signal peptide" evidence="19">
    <location>
        <begin position="1"/>
        <end position="21"/>
    </location>
</feature>
<keyword evidence="13 18" id="KW-0520">NAD</keyword>
<keyword evidence="15 18" id="KW-0496">Mitochondrion</keyword>
<evidence type="ECO:0000256" key="19">
    <source>
        <dbReference type="SAM" id="SignalP"/>
    </source>
</evidence>
<comment type="similarity">
    <text evidence="3 18">Belongs to the complex I subunit 2 family.</text>
</comment>
<keyword evidence="19" id="KW-0732">Signal</keyword>
<evidence type="ECO:0000256" key="9">
    <source>
        <dbReference type="ARBA" id="ARBA00022792"/>
    </source>
</evidence>
<evidence type="ECO:0000259" key="20">
    <source>
        <dbReference type="Pfam" id="PF00361"/>
    </source>
</evidence>
<evidence type="ECO:0000256" key="13">
    <source>
        <dbReference type="ARBA" id="ARBA00023027"/>
    </source>
</evidence>
<name>A0A9E8LP46_9NEOP</name>
<evidence type="ECO:0000256" key="4">
    <source>
        <dbReference type="ARBA" id="ARBA00012944"/>
    </source>
</evidence>
<dbReference type="GO" id="GO:0006120">
    <property type="term" value="P:mitochondrial electron transport, NADH to ubiquinone"/>
    <property type="evidence" value="ECO:0007669"/>
    <property type="project" value="InterPro"/>
</dbReference>
<evidence type="ECO:0000313" key="21">
    <source>
        <dbReference type="EMBL" id="UZZ44221.1"/>
    </source>
</evidence>
<geneLocation type="mitochondrion" evidence="21"/>
<feature type="transmembrane region" description="Helical" evidence="18">
    <location>
        <begin position="268"/>
        <end position="287"/>
    </location>
</feature>
<dbReference type="PRINTS" id="PR01436">
    <property type="entry name" value="NADHDHGNASE2"/>
</dbReference>
<keyword evidence="12 18" id="KW-1133">Transmembrane helix</keyword>
<feature type="transmembrane region" description="Helical" evidence="18">
    <location>
        <begin position="91"/>
        <end position="113"/>
    </location>
</feature>
<feature type="transmembrane region" description="Helical" evidence="18">
    <location>
        <begin position="236"/>
        <end position="256"/>
    </location>
</feature>
<dbReference type="InterPro" id="IPR003917">
    <property type="entry name" value="NADH_UbQ_OxRdtase_chain2"/>
</dbReference>
<evidence type="ECO:0000256" key="12">
    <source>
        <dbReference type="ARBA" id="ARBA00022989"/>
    </source>
</evidence>
<evidence type="ECO:0000256" key="11">
    <source>
        <dbReference type="ARBA" id="ARBA00022982"/>
    </source>
</evidence>
<evidence type="ECO:0000256" key="1">
    <source>
        <dbReference type="ARBA" id="ARBA00003257"/>
    </source>
</evidence>
<evidence type="ECO:0000256" key="8">
    <source>
        <dbReference type="ARBA" id="ARBA00022692"/>
    </source>
</evidence>
<reference evidence="21" key="2">
    <citation type="journal article" date="2022" name="Syst. Entomol.">
        <title>Massive gene rearrangements of mitochondrial genomes and implications for the phylogeny of Trichoptera (Insecta).</title>
        <authorList>
            <person name="Ge X."/>
            <person name="Peng L."/>
            <person name="Vogler A.P."/>
            <person name="Morse J.C."/>
            <person name="Yang L."/>
            <person name="Sun C."/>
            <person name="Wang B."/>
        </authorList>
    </citation>
    <scope>NUCLEOTIDE SEQUENCE</scope>
</reference>
<evidence type="ECO:0000256" key="6">
    <source>
        <dbReference type="ARBA" id="ARBA00022448"/>
    </source>
</evidence>
<comment type="function">
    <text evidence="1">Core subunit of the mitochondrial membrane respiratory chain NADH dehydrogenase (Complex I) that is believed to belong to the minimal assembly required for catalysis. Complex I functions in the transfer of electrons from NADH to the respiratory chain. The immediate electron acceptor for the enzyme is believed to be ubiquinone.</text>
</comment>
<keyword evidence="11 18" id="KW-0249">Electron transport</keyword>
<dbReference type="GO" id="GO:0008137">
    <property type="term" value="F:NADH dehydrogenase (ubiquinone) activity"/>
    <property type="evidence" value="ECO:0007669"/>
    <property type="project" value="UniProtKB-EC"/>
</dbReference>
<evidence type="ECO:0000256" key="16">
    <source>
        <dbReference type="ARBA" id="ARBA00023136"/>
    </source>
</evidence>
<accession>A0A9E8LP46</accession>
<evidence type="ECO:0000256" key="10">
    <source>
        <dbReference type="ARBA" id="ARBA00022967"/>
    </source>
</evidence>
<dbReference type="Pfam" id="PF00361">
    <property type="entry name" value="Proton_antipo_M"/>
    <property type="match status" value="1"/>
</dbReference>
<comment type="function">
    <text evidence="18">Core subunit of the mitochondrial membrane respiratory chain NADH dehydrogenase (Complex I) which catalyzes electron transfer from NADH through the respiratory chain, using ubiquinone as an electron acceptor. Essential for the catalytic activity and assembly of complex I.</text>
</comment>
<organism evidence="21">
    <name type="scientific">Orthotrichia sp. XG-2021</name>
    <dbReference type="NCBI Taxonomy" id="2996738"/>
    <lineage>
        <taxon>Eukaryota</taxon>
        <taxon>Metazoa</taxon>
        <taxon>Ecdysozoa</taxon>
        <taxon>Arthropoda</taxon>
        <taxon>Hexapoda</taxon>
        <taxon>Insecta</taxon>
        <taxon>Pterygota</taxon>
        <taxon>Neoptera</taxon>
        <taxon>Endopterygota</taxon>
        <taxon>Trichoptera</taxon>
        <taxon>Integripalpia</taxon>
        <taxon>Hydroptiloidea</taxon>
        <taxon>Hydroptilidae</taxon>
        <taxon>Orthotrichiinae</taxon>
        <taxon>Orthotrichia</taxon>
    </lineage>
</organism>
<evidence type="ECO:0000256" key="3">
    <source>
        <dbReference type="ARBA" id="ARBA00007012"/>
    </source>
</evidence>
<proteinExistence type="inferred from homology"/>